<organism evidence="2 3">
    <name type="scientific">Phytophthora oleae</name>
    <dbReference type="NCBI Taxonomy" id="2107226"/>
    <lineage>
        <taxon>Eukaryota</taxon>
        <taxon>Sar</taxon>
        <taxon>Stramenopiles</taxon>
        <taxon>Oomycota</taxon>
        <taxon>Peronosporomycetes</taxon>
        <taxon>Peronosporales</taxon>
        <taxon>Peronosporaceae</taxon>
        <taxon>Phytophthora</taxon>
    </lineage>
</organism>
<dbReference type="PROSITE" id="PS50096">
    <property type="entry name" value="IQ"/>
    <property type="match status" value="2"/>
</dbReference>
<dbReference type="SMART" id="SM00015">
    <property type="entry name" value="IQ"/>
    <property type="match status" value="3"/>
</dbReference>
<dbReference type="AlphaFoldDB" id="A0ABD3FSI5"/>
<evidence type="ECO:0000313" key="3">
    <source>
        <dbReference type="Proteomes" id="UP001632037"/>
    </source>
</evidence>
<name>A0ABD3FSI5_9STRA</name>
<keyword evidence="3" id="KW-1185">Reference proteome</keyword>
<evidence type="ECO:0000313" key="2">
    <source>
        <dbReference type="EMBL" id="KAL3669327.1"/>
    </source>
</evidence>
<dbReference type="EMBL" id="JBIMZQ010000009">
    <property type="protein sequence ID" value="KAL3669327.1"/>
    <property type="molecule type" value="Genomic_DNA"/>
</dbReference>
<feature type="region of interest" description="Disordered" evidence="1">
    <location>
        <begin position="1"/>
        <end position="47"/>
    </location>
</feature>
<gene>
    <name evidence="2" type="ORF">V7S43_005704</name>
</gene>
<comment type="caution">
    <text evidence="2">The sequence shown here is derived from an EMBL/GenBank/DDBJ whole genome shotgun (WGS) entry which is preliminary data.</text>
</comment>
<evidence type="ECO:0008006" key="4">
    <source>
        <dbReference type="Google" id="ProtNLM"/>
    </source>
</evidence>
<dbReference type="Gene3D" id="1.20.5.190">
    <property type="match status" value="1"/>
</dbReference>
<accession>A0ABD3FSI5</accession>
<dbReference type="Proteomes" id="UP001632037">
    <property type="component" value="Unassembled WGS sequence"/>
</dbReference>
<dbReference type="Pfam" id="PF00612">
    <property type="entry name" value="IQ"/>
    <property type="match status" value="2"/>
</dbReference>
<evidence type="ECO:0000256" key="1">
    <source>
        <dbReference type="SAM" id="MobiDB-lite"/>
    </source>
</evidence>
<sequence length="559" mass="65559">MDTSSPLRPPAVAFKGKFSPKKLHPGLSSKPQLELVVDNNDEDEREKRMTTLPRRTSDVRLEKKQQLAAALLQHQVQLWLLRRQETLQAHEVAKLRGELRKAAVRVLEESYGRYVKRRAIRKYLHEFENLETKVDKLLQFCVIRKRQMEEVQRFASLRRQQKRLEEDRKRKLVHDWLSLCIQTRRKEQEQKATRAHEILIGWVRRWTLRKRCEARAAGRERERQEEEHRRNNVQRIVTLYRAYKLCRRAKEVVQRQRCMRDGMMKLYGTFRLSVLRTTQSHWLEWIQEQKRAHEAAATVQRVYRGHQTRTRYAKTVASCQQLQRVCRGHQARVFCKELKRLQHQNARERNRNAAATVIQRLARGYLTRLWFRDVLLKLRERFRCVNCGAVEPGGSYCKYCGRRRPSFVTLSNVLMFHEKWQQRKSLSMMPKASRDELEVLAKEVPGILVPVVPPPKKPTLRCSRSSSLRLQASSSSSLDLLTALPAVLSSRHGRLVARNSAIHSIPNIRRNSIASISEQTALRAMAIADLQVKFTAATHANVLEMHLSRQQKANKAINR</sequence>
<reference evidence="2 3" key="1">
    <citation type="submission" date="2024-09" db="EMBL/GenBank/DDBJ databases">
        <title>Genome sequencing and assembly of Phytophthora oleae, isolate VK10A, causative agent of rot of olive drupes.</title>
        <authorList>
            <person name="Conti Taguali S."/>
            <person name="Riolo M."/>
            <person name="La Spada F."/>
            <person name="Cacciola S.O."/>
            <person name="Dionisio G."/>
        </authorList>
    </citation>
    <scope>NUCLEOTIDE SEQUENCE [LARGE SCALE GENOMIC DNA]</scope>
    <source>
        <strain evidence="2 3">VK10A</strain>
    </source>
</reference>
<protein>
    <recommendedName>
        <fullName evidence="4">Sfi1 spindle body domain-containing protein</fullName>
    </recommendedName>
</protein>
<dbReference type="InterPro" id="IPR000048">
    <property type="entry name" value="IQ_motif_EF-hand-BS"/>
</dbReference>
<proteinExistence type="predicted"/>